<dbReference type="Proteomes" id="UP001295462">
    <property type="component" value="Unassembled WGS sequence"/>
</dbReference>
<accession>A0AAU9QFF2</accession>
<proteinExistence type="predicted"/>
<dbReference type="EMBL" id="CAKMUD010000001">
    <property type="protein sequence ID" value="CAH1567900.1"/>
    <property type="molecule type" value="Genomic_DNA"/>
</dbReference>
<name>A0AAU9QFF2_9VIBR</name>
<evidence type="ECO:0000313" key="2">
    <source>
        <dbReference type="Proteomes" id="UP001295462"/>
    </source>
</evidence>
<protein>
    <submittedName>
        <fullName evidence="1">Uncharacterized protein</fullName>
    </submittedName>
</protein>
<evidence type="ECO:0000313" key="1">
    <source>
        <dbReference type="EMBL" id="CAH1567900.1"/>
    </source>
</evidence>
<sequence length="49" mass="5733">MTVRDVAISFEKRMLNKGITYGIDKRGRTINPISWGMSMLSHDRFMSHF</sequence>
<gene>
    <name evidence="1" type="ORF">THF1A12_10639</name>
</gene>
<reference evidence="1" key="1">
    <citation type="submission" date="2022-01" db="EMBL/GenBank/DDBJ databases">
        <authorList>
            <person name="Lagorce A."/>
        </authorList>
    </citation>
    <scope>NUCLEOTIDE SEQUENCE</scope>
    <source>
        <strain evidence="1">Th15_F1_A12</strain>
    </source>
</reference>
<comment type="caution">
    <text evidence="1">The sequence shown here is derived from an EMBL/GenBank/DDBJ whole genome shotgun (WGS) entry which is preliminary data.</text>
</comment>
<organism evidence="1 2">
    <name type="scientific">Vibrio jasicida</name>
    <dbReference type="NCBI Taxonomy" id="766224"/>
    <lineage>
        <taxon>Bacteria</taxon>
        <taxon>Pseudomonadati</taxon>
        <taxon>Pseudomonadota</taxon>
        <taxon>Gammaproteobacteria</taxon>
        <taxon>Vibrionales</taxon>
        <taxon>Vibrionaceae</taxon>
        <taxon>Vibrio</taxon>
    </lineage>
</organism>
<dbReference type="AlphaFoldDB" id="A0AAU9QFF2"/>